<evidence type="ECO:0000313" key="1">
    <source>
        <dbReference type="EMBL" id="RUO81081.1"/>
    </source>
</evidence>
<dbReference type="OrthoDB" id="6241322at2"/>
<gene>
    <name evidence="1" type="ORF">CWI84_02935</name>
</gene>
<organism evidence="1 2">
    <name type="scientific">Idiomarina tyrosinivorans</name>
    <dbReference type="NCBI Taxonomy" id="1445662"/>
    <lineage>
        <taxon>Bacteria</taxon>
        <taxon>Pseudomonadati</taxon>
        <taxon>Pseudomonadota</taxon>
        <taxon>Gammaproteobacteria</taxon>
        <taxon>Alteromonadales</taxon>
        <taxon>Idiomarinaceae</taxon>
        <taxon>Idiomarina</taxon>
    </lineage>
</organism>
<reference evidence="1 2" key="1">
    <citation type="journal article" date="2011" name="Front. Microbiol.">
        <title>Genomic signatures of strain selection and enhancement in Bacillus atrophaeus var. globigii, a historical biowarfare simulant.</title>
        <authorList>
            <person name="Gibbons H.S."/>
            <person name="Broomall S.M."/>
            <person name="McNew L.A."/>
            <person name="Daligault H."/>
            <person name="Chapman C."/>
            <person name="Bruce D."/>
            <person name="Karavis M."/>
            <person name="Krepps M."/>
            <person name="McGregor P.A."/>
            <person name="Hong C."/>
            <person name="Park K.H."/>
            <person name="Akmal A."/>
            <person name="Feldman A."/>
            <person name="Lin J.S."/>
            <person name="Chang W.E."/>
            <person name="Higgs B.W."/>
            <person name="Demirev P."/>
            <person name="Lindquist J."/>
            <person name="Liem A."/>
            <person name="Fochler E."/>
            <person name="Read T.D."/>
            <person name="Tapia R."/>
            <person name="Johnson S."/>
            <person name="Bishop-Lilly K.A."/>
            <person name="Detter C."/>
            <person name="Han C."/>
            <person name="Sozhamannan S."/>
            <person name="Rosenzweig C.N."/>
            <person name="Skowronski E.W."/>
        </authorList>
    </citation>
    <scope>NUCLEOTIDE SEQUENCE [LARGE SCALE GENOMIC DNA]</scope>
    <source>
        <strain evidence="1 2">CC-PW-9</strain>
    </source>
</reference>
<sequence>MPQSTQDILYHLRVIQHERREFVGLLARNLCNELRIKNGRELVPYIGFGYEQSNLEAIETWVYQMCTDMKLPFHSSQQEMLTCILADVIGCICEQENLNIFCRD</sequence>
<protein>
    <submittedName>
        <fullName evidence="1">Uncharacterized protein</fullName>
    </submittedName>
</protein>
<name>A0A432ZTB9_9GAMM</name>
<evidence type="ECO:0000313" key="2">
    <source>
        <dbReference type="Proteomes" id="UP000287996"/>
    </source>
</evidence>
<dbReference type="AlphaFoldDB" id="A0A432ZTB9"/>
<proteinExistence type="predicted"/>
<dbReference type="EMBL" id="PIQH01000002">
    <property type="protein sequence ID" value="RUO81081.1"/>
    <property type="molecule type" value="Genomic_DNA"/>
</dbReference>
<accession>A0A432ZTB9</accession>
<dbReference type="Proteomes" id="UP000287996">
    <property type="component" value="Unassembled WGS sequence"/>
</dbReference>
<keyword evidence="2" id="KW-1185">Reference proteome</keyword>
<dbReference type="RefSeq" id="WP_126841075.1">
    <property type="nucleotide sequence ID" value="NZ_PIQH01000002.1"/>
</dbReference>
<comment type="caution">
    <text evidence="1">The sequence shown here is derived from an EMBL/GenBank/DDBJ whole genome shotgun (WGS) entry which is preliminary data.</text>
</comment>